<reference evidence="3 4" key="2">
    <citation type="journal article" date="2008" name="Bioinformatics">
        <title>Assembly reconciliation.</title>
        <authorList>
            <person name="Zimin A.V."/>
            <person name="Smith D.R."/>
            <person name="Sutton G."/>
            <person name="Yorke J.A."/>
        </authorList>
    </citation>
    <scope>NUCLEOTIDE SEQUENCE [LARGE SCALE GENOMIC DNA]</scope>
    <source>
        <strain evidence="3 4">TSC#14021-0224.01</strain>
    </source>
</reference>
<feature type="coiled-coil region" evidence="1">
    <location>
        <begin position="38"/>
        <end position="65"/>
    </location>
</feature>
<reference evidence="3 4" key="1">
    <citation type="journal article" date="2007" name="Nature">
        <title>Evolution of genes and genomes on the Drosophila phylogeny.</title>
        <authorList>
            <consortium name="Drosophila 12 Genomes Consortium"/>
            <person name="Clark A.G."/>
            <person name="Eisen M.B."/>
            <person name="Smith D.R."/>
            <person name="Bergman C.M."/>
            <person name="Oliver B."/>
            <person name="Markow T.A."/>
            <person name="Kaufman T.C."/>
            <person name="Kellis M."/>
            <person name="Gelbart W."/>
            <person name="Iyer V.N."/>
            <person name="Pollard D.A."/>
            <person name="Sackton T.B."/>
            <person name="Larracuente A.M."/>
            <person name="Singh N.D."/>
            <person name="Abad J.P."/>
            <person name="Abt D.N."/>
            <person name="Adryan B."/>
            <person name="Aguade M."/>
            <person name="Akashi H."/>
            <person name="Anderson W.W."/>
            <person name="Aquadro C.F."/>
            <person name="Ardell D.H."/>
            <person name="Arguello R."/>
            <person name="Artieri C.G."/>
            <person name="Barbash D.A."/>
            <person name="Barker D."/>
            <person name="Barsanti P."/>
            <person name="Batterham P."/>
            <person name="Batzoglou S."/>
            <person name="Begun D."/>
            <person name="Bhutkar A."/>
            <person name="Blanco E."/>
            <person name="Bosak S.A."/>
            <person name="Bradley R.K."/>
            <person name="Brand A.D."/>
            <person name="Brent M.R."/>
            <person name="Brooks A.N."/>
            <person name="Brown R.H."/>
            <person name="Butlin R.K."/>
            <person name="Caggese C."/>
            <person name="Calvi B.R."/>
            <person name="Bernardo de Carvalho A."/>
            <person name="Caspi A."/>
            <person name="Castrezana S."/>
            <person name="Celniker S.E."/>
            <person name="Chang J.L."/>
            <person name="Chapple C."/>
            <person name="Chatterji S."/>
            <person name="Chinwalla A."/>
            <person name="Civetta A."/>
            <person name="Clifton S.W."/>
            <person name="Comeron J.M."/>
            <person name="Costello J.C."/>
            <person name="Coyne J.A."/>
            <person name="Daub J."/>
            <person name="David R.G."/>
            <person name="Delcher A.L."/>
            <person name="Delehaunty K."/>
            <person name="Do C.B."/>
            <person name="Ebling H."/>
            <person name="Edwards K."/>
            <person name="Eickbush T."/>
            <person name="Evans J.D."/>
            <person name="Filipski A."/>
            <person name="Findeiss S."/>
            <person name="Freyhult E."/>
            <person name="Fulton L."/>
            <person name="Fulton R."/>
            <person name="Garcia A.C."/>
            <person name="Gardiner A."/>
            <person name="Garfield D.A."/>
            <person name="Garvin B.E."/>
            <person name="Gibson G."/>
            <person name="Gilbert D."/>
            <person name="Gnerre S."/>
            <person name="Godfrey J."/>
            <person name="Good R."/>
            <person name="Gotea V."/>
            <person name="Gravely B."/>
            <person name="Greenberg A.J."/>
            <person name="Griffiths-Jones S."/>
            <person name="Gross S."/>
            <person name="Guigo R."/>
            <person name="Gustafson E.A."/>
            <person name="Haerty W."/>
            <person name="Hahn M.W."/>
            <person name="Halligan D.L."/>
            <person name="Halpern A.L."/>
            <person name="Halter G.M."/>
            <person name="Han M.V."/>
            <person name="Heger A."/>
            <person name="Hillier L."/>
            <person name="Hinrichs A.S."/>
            <person name="Holmes I."/>
            <person name="Hoskins R.A."/>
            <person name="Hubisz M.J."/>
            <person name="Hultmark D."/>
            <person name="Huntley M.A."/>
            <person name="Jaffe D.B."/>
            <person name="Jagadeeshan S."/>
            <person name="Jeck W.R."/>
            <person name="Johnson J."/>
            <person name="Jones C.D."/>
            <person name="Jordan W.C."/>
            <person name="Karpen G.H."/>
            <person name="Kataoka E."/>
            <person name="Keightley P.D."/>
            <person name="Kheradpour P."/>
            <person name="Kirkness E.F."/>
            <person name="Koerich L.B."/>
            <person name="Kristiansen K."/>
            <person name="Kudrna D."/>
            <person name="Kulathinal R.J."/>
            <person name="Kumar S."/>
            <person name="Kwok R."/>
            <person name="Lander E."/>
            <person name="Langley C.H."/>
            <person name="Lapoint R."/>
            <person name="Lazzaro B.P."/>
            <person name="Lee S.J."/>
            <person name="Levesque L."/>
            <person name="Li R."/>
            <person name="Lin C.F."/>
            <person name="Lin M.F."/>
            <person name="Lindblad-Toh K."/>
            <person name="Llopart A."/>
            <person name="Long M."/>
            <person name="Low L."/>
            <person name="Lozovsky E."/>
            <person name="Lu J."/>
            <person name="Luo M."/>
            <person name="Machado C.A."/>
            <person name="Makalowski W."/>
            <person name="Marzo M."/>
            <person name="Matsuda M."/>
            <person name="Matzkin L."/>
            <person name="McAllister B."/>
            <person name="McBride C.S."/>
            <person name="McKernan B."/>
            <person name="McKernan K."/>
            <person name="Mendez-Lago M."/>
            <person name="Minx P."/>
            <person name="Mollenhauer M.U."/>
            <person name="Montooth K."/>
            <person name="Mount S.M."/>
            <person name="Mu X."/>
            <person name="Myers E."/>
            <person name="Negre B."/>
            <person name="Newfeld S."/>
            <person name="Nielsen R."/>
            <person name="Noor M.A."/>
            <person name="O'Grady P."/>
            <person name="Pachter L."/>
            <person name="Papaceit M."/>
            <person name="Parisi M.J."/>
            <person name="Parisi M."/>
            <person name="Parts L."/>
            <person name="Pedersen J.S."/>
            <person name="Pesole G."/>
            <person name="Phillippy A.M."/>
            <person name="Ponting C.P."/>
            <person name="Pop M."/>
            <person name="Porcelli D."/>
            <person name="Powell J.R."/>
            <person name="Prohaska S."/>
            <person name="Pruitt K."/>
            <person name="Puig M."/>
            <person name="Quesneville H."/>
            <person name="Ram K.R."/>
            <person name="Rand D."/>
            <person name="Rasmussen M.D."/>
            <person name="Reed L.K."/>
            <person name="Reenan R."/>
            <person name="Reily A."/>
            <person name="Remington K.A."/>
            <person name="Rieger T.T."/>
            <person name="Ritchie M.G."/>
            <person name="Robin C."/>
            <person name="Rogers Y.H."/>
            <person name="Rohde C."/>
            <person name="Rozas J."/>
            <person name="Rubenfield M.J."/>
            <person name="Ruiz A."/>
            <person name="Russo S."/>
            <person name="Salzberg S.L."/>
            <person name="Sanchez-Gracia A."/>
            <person name="Saranga D.J."/>
            <person name="Sato H."/>
            <person name="Schaeffer S.W."/>
            <person name="Schatz M.C."/>
            <person name="Schlenke T."/>
            <person name="Schwartz R."/>
            <person name="Segarra C."/>
            <person name="Singh R.S."/>
            <person name="Sirot L."/>
            <person name="Sirota M."/>
            <person name="Sisneros N.B."/>
            <person name="Smith C.D."/>
            <person name="Smith T.F."/>
            <person name="Spieth J."/>
            <person name="Stage D.E."/>
            <person name="Stark A."/>
            <person name="Stephan W."/>
            <person name="Strausberg R.L."/>
            <person name="Strempel S."/>
            <person name="Sturgill D."/>
            <person name="Sutton G."/>
            <person name="Sutton G.G."/>
            <person name="Tao W."/>
            <person name="Teichmann S."/>
            <person name="Tobari Y.N."/>
            <person name="Tomimura Y."/>
            <person name="Tsolas J.M."/>
            <person name="Valente V.L."/>
            <person name="Venter E."/>
            <person name="Venter J.C."/>
            <person name="Vicario S."/>
            <person name="Vieira F.G."/>
            <person name="Vilella A.J."/>
            <person name="Villasante A."/>
            <person name="Walenz B."/>
            <person name="Wang J."/>
            <person name="Wasserman M."/>
            <person name="Watts T."/>
            <person name="Wilson D."/>
            <person name="Wilson R.K."/>
            <person name="Wing R.A."/>
            <person name="Wolfner M.F."/>
            <person name="Wong A."/>
            <person name="Wong G.K."/>
            <person name="Wu C.I."/>
            <person name="Wu G."/>
            <person name="Yamamoto D."/>
            <person name="Yang H.P."/>
            <person name="Yang S.P."/>
            <person name="Yorke J.A."/>
            <person name="Yoshida K."/>
            <person name="Zdobnov E."/>
            <person name="Zhang P."/>
            <person name="Zhang Y."/>
            <person name="Zimin A.V."/>
            <person name="Baldwin J."/>
            <person name="Abdouelleil A."/>
            <person name="Abdulkadir J."/>
            <person name="Abebe A."/>
            <person name="Abera B."/>
            <person name="Abreu J."/>
            <person name="Acer S.C."/>
            <person name="Aftuck L."/>
            <person name="Alexander A."/>
            <person name="An P."/>
            <person name="Anderson E."/>
            <person name="Anderson S."/>
            <person name="Arachi H."/>
            <person name="Azer M."/>
            <person name="Bachantsang P."/>
            <person name="Barry A."/>
            <person name="Bayul T."/>
            <person name="Berlin A."/>
            <person name="Bessette D."/>
            <person name="Bloom T."/>
            <person name="Blye J."/>
            <person name="Boguslavskiy L."/>
            <person name="Bonnet C."/>
            <person name="Boukhgalter B."/>
            <person name="Bourzgui I."/>
            <person name="Brown A."/>
            <person name="Cahill P."/>
            <person name="Channer S."/>
            <person name="Cheshatsang Y."/>
            <person name="Chuda L."/>
            <person name="Citroen M."/>
            <person name="Collymore A."/>
            <person name="Cooke P."/>
            <person name="Costello M."/>
            <person name="D'Aco K."/>
            <person name="Daza R."/>
            <person name="De Haan G."/>
            <person name="DeGray S."/>
            <person name="DeMaso C."/>
            <person name="Dhargay N."/>
            <person name="Dooley K."/>
            <person name="Dooley E."/>
            <person name="Doricent M."/>
            <person name="Dorje P."/>
            <person name="Dorjee K."/>
            <person name="Dupes A."/>
            <person name="Elong R."/>
            <person name="Falk J."/>
            <person name="Farina A."/>
            <person name="Faro S."/>
            <person name="Ferguson D."/>
            <person name="Fisher S."/>
            <person name="Foley C.D."/>
            <person name="Franke A."/>
            <person name="Friedrich D."/>
            <person name="Gadbois L."/>
            <person name="Gearin G."/>
            <person name="Gearin C.R."/>
            <person name="Giannoukos G."/>
            <person name="Goode T."/>
            <person name="Graham J."/>
            <person name="Grandbois E."/>
            <person name="Grewal S."/>
            <person name="Gyaltsen K."/>
            <person name="Hafez N."/>
            <person name="Hagos B."/>
            <person name="Hall J."/>
            <person name="Henson C."/>
            <person name="Hollinger A."/>
            <person name="Honan T."/>
            <person name="Huard M.D."/>
            <person name="Hughes L."/>
            <person name="Hurhula B."/>
            <person name="Husby M.E."/>
            <person name="Kamat A."/>
            <person name="Kanga B."/>
            <person name="Kashin S."/>
            <person name="Khazanovich D."/>
            <person name="Kisner P."/>
            <person name="Lance K."/>
            <person name="Lara M."/>
            <person name="Lee W."/>
            <person name="Lennon N."/>
            <person name="Letendre F."/>
            <person name="LeVine R."/>
            <person name="Lipovsky A."/>
            <person name="Liu X."/>
            <person name="Liu J."/>
            <person name="Liu S."/>
            <person name="Lokyitsang T."/>
            <person name="Lokyitsang Y."/>
            <person name="Lubonja R."/>
            <person name="Lui A."/>
            <person name="MacDonald P."/>
            <person name="Magnisalis V."/>
            <person name="Maru K."/>
            <person name="Matthews C."/>
            <person name="McCusker W."/>
            <person name="McDonough S."/>
            <person name="Mehta T."/>
            <person name="Meldrim J."/>
            <person name="Meneus L."/>
            <person name="Mihai O."/>
            <person name="Mihalev A."/>
            <person name="Mihova T."/>
            <person name="Mittelman R."/>
            <person name="Mlenga V."/>
            <person name="Montmayeur A."/>
            <person name="Mulrain L."/>
            <person name="Navidi A."/>
            <person name="Naylor J."/>
            <person name="Negash T."/>
            <person name="Nguyen T."/>
            <person name="Nguyen N."/>
            <person name="Nicol R."/>
            <person name="Norbu C."/>
            <person name="Norbu N."/>
            <person name="Novod N."/>
            <person name="O'Neill B."/>
            <person name="Osman S."/>
            <person name="Markiewicz E."/>
            <person name="Oyono O.L."/>
            <person name="Patti C."/>
            <person name="Phunkhang P."/>
            <person name="Pierre F."/>
            <person name="Priest M."/>
            <person name="Raghuraman S."/>
            <person name="Rege F."/>
            <person name="Reyes R."/>
            <person name="Rise C."/>
            <person name="Rogov P."/>
            <person name="Ross K."/>
            <person name="Ryan E."/>
            <person name="Settipalli S."/>
            <person name="Shea T."/>
            <person name="Sherpa N."/>
            <person name="Shi L."/>
            <person name="Shih D."/>
            <person name="Sparrow T."/>
            <person name="Spaulding J."/>
            <person name="Stalker J."/>
            <person name="Stange-Thomann N."/>
            <person name="Stavropoulos S."/>
            <person name="Stone C."/>
            <person name="Strader C."/>
            <person name="Tesfaye S."/>
            <person name="Thomson T."/>
            <person name="Thoulutsang Y."/>
            <person name="Thoulutsang D."/>
            <person name="Topham K."/>
            <person name="Topping I."/>
            <person name="Tsamla T."/>
            <person name="Vassiliev H."/>
            <person name="Vo A."/>
            <person name="Wangchuk T."/>
            <person name="Wangdi T."/>
            <person name="Weiand M."/>
            <person name="Wilkinson J."/>
            <person name="Wilson A."/>
            <person name="Yadav S."/>
            <person name="Young G."/>
            <person name="Yu Q."/>
            <person name="Zembek L."/>
            <person name="Zhong D."/>
            <person name="Zimmer A."/>
            <person name="Zwirko Z."/>
            <person name="Jaffe D.B."/>
            <person name="Alvarez P."/>
            <person name="Brockman W."/>
            <person name="Butler J."/>
            <person name="Chin C."/>
            <person name="Gnerre S."/>
            <person name="Grabherr M."/>
            <person name="Kleber M."/>
            <person name="Mauceli E."/>
            <person name="MacCallum I."/>
        </authorList>
    </citation>
    <scope>NUCLEOTIDE SEQUENCE [LARGE SCALE GENOMIC DNA]</scope>
    <source>
        <strain evidence="3 4">TSC#14021-0224.01</strain>
    </source>
</reference>
<evidence type="ECO:0000256" key="2">
    <source>
        <dbReference type="SAM" id="MobiDB-lite"/>
    </source>
</evidence>
<dbReference type="KEGG" id="der:6551268"/>
<evidence type="ECO:0000313" key="3">
    <source>
        <dbReference type="EMBL" id="EDV47310.1"/>
    </source>
</evidence>
<sequence>MAEKKAADQKDIASGSKSRTSRVGAQNNAIFARLFASLDAEHRKLKELEARRSQVIEEMKNLRTLLFAENQKLRQTVAPMPGSSPLPIPATSASPVVKNSSGKSSVTIAEPPTQRPKASTSQVLKKKGNRRGLMVPTRKSKQRIALDNISNTREDMLDEIDASAGSNLRTLELRRSNLADRADVDEVLVSLPALFTLWNPNLQTTSDSNDSKALEVLHNADQDASFYLPSADSLFKDILGADSTPIELNLAEIVENEHDAD</sequence>
<feature type="region of interest" description="Disordered" evidence="2">
    <location>
        <begin position="82"/>
        <end position="131"/>
    </location>
</feature>
<protein>
    <submittedName>
        <fullName evidence="3">Uncharacterized protein</fullName>
    </submittedName>
</protein>
<dbReference type="HOGENOM" id="CLU_073182_0_0_1"/>
<gene>
    <name evidence="3" type="primary">Dere\GG19558</name>
    <name evidence="3" type="synonym">dere_GLEANR_4292</name>
    <name evidence="3" type="synonym">GG19558</name>
    <name evidence="3" type="ORF">Dere_GG19558</name>
</gene>
<dbReference type="Proteomes" id="UP000008711">
    <property type="component" value="Unassembled WGS sequence"/>
</dbReference>
<dbReference type="AlphaFoldDB" id="B3NXK9"/>
<dbReference type="OMA" id="PNTDQDP"/>
<name>B3NXK9_DROER</name>
<dbReference type="PhylomeDB" id="B3NXK9"/>
<keyword evidence="4" id="KW-1185">Reference proteome</keyword>
<evidence type="ECO:0000256" key="1">
    <source>
        <dbReference type="SAM" id="Coils"/>
    </source>
</evidence>
<feature type="compositionally biased region" description="Basic and acidic residues" evidence="2">
    <location>
        <begin position="1"/>
        <end position="11"/>
    </location>
</feature>
<proteinExistence type="predicted"/>
<evidence type="ECO:0000313" key="4">
    <source>
        <dbReference type="Proteomes" id="UP000008711"/>
    </source>
</evidence>
<keyword evidence="1" id="KW-0175">Coiled coil</keyword>
<dbReference type="EMBL" id="CH954180">
    <property type="protein sequence ID" value="EDV47310.1"/>
    <property type="molecule type" value="Genomic_DNA"/>
</dbReference>
<feature type="compositionally biased region" description="Polar residues" evidence="2">
    <location>
        <begin position="91"/>
        <end position="107"/>
    </location>
</feature>
<dbReference type="OrthoDB" id="7865766at2759"/>
<organism evidence="3 4">
    <name type="scientific">Drosophila erecta</name>
    <name type="common">Fruit fly</name>
    <dbReference type="NCBI Taxonomy" id="7220"/>
    <lineage>
        <taxon>Eukaryota</taxon>
        <taxon>Metazoa</taxon>
        <taxon>Ecdysozoa</taxon>
        <taxon>Arthropoda</taxon>
        <taxon>Hexapoda</taxon>
        <taxon>Insecta</taxon>
        <taxon>Pterygota</taxon>
        <taxon>Neoptera</taxon>
        <taxon>Endopterygota</taxon>
        <taxon>Diptera</taxon>
        <taxon>Brachycera</taxon>
        <taxon>Muscomorpha</taxon>
        <taxon>Ephydroidea</taxon>
        <taxon>Drosophilidae</taxon>
        <taxon>Drosophila</taxon>
        <taxon>Sophophora</taxon>
    </lineage>
</organism>
<accession>B3NXK9</accession>
<feature type="region of interest" description="Disordered" evidence="2">
    <location>
        <begin position="1"/>
        <end position="23"/>
    </location>
</feature>